<comment type="subcellular location">
    <subcellularLocation>
        <location evidence="2">Membrane</location>
    </subcellularLocation>
</comment>
<evidence type="ECO:0000256" key="5">
    <source>
        <dbReference type="ARBA" id="ARBA00022679"/>
    </source>
</evidence>
<evidence type="ECO:0000256" key="1">
    <source>
        <dbReference type="ARBA" id="ARBA00000085"/>
    </source>
</evidence>
<dbReference type="EC" id="2.7.13.3" evidence="3"/>
<evidence type="ECO:0000256" key="3">
    <source>
        <dbReference type="ARBA" id="ARBA00012438"/>
    </source>
</evidence>
<dbReference type="PROSITE" id="PS50885">
    <property type="entry name" value="HAMP"/>
    <property type="match status" value="1"/>
</dbReference>
<dbReference type="InterPro" id="IPR005467">
    <property type="entry name" value="His_kinase_dom"/>
</dbReference>
<keyword evidence="6 11" id="KW-0812">Transmembrane</keyword>
<evidence type="ECO:0000256" key="8">
    <source>
        <dbReference type="ARBA" id="ARBA00022989"/>
    </source>
</evidence>
<dbReference type="Gene3D" id="3.30.565.10">
    <property type="entry name" value="Histidine kinase-like ATPase, C-terminal domain"/>
    <property type="match status" value="1"/>
</dbReference>
<dbReference type="InterPro" id="IPR050428">
    <property type="entry name" value="TCS_sensor_his_kinase"/>
</dbReference>
<dbReference type="InterPro" id="IPR036097">
    <property type="entry name" value="HisK_dim/P_sf"/>
</dbReference>
<evidence type="ECO:0000259" key="12">
    <source>
        <dbReference type="PROSITE" id="PS50109"/>
    </source>
</evidence>
<dbReference type="InterPro" id="IPR003661">
    <property type="entry name" value="HisK_dim/P_dom"/>
</dbReference>
<evidence type="ECO:0000256" key="10">
    <source>
        <dbReference type="ARBA" id="ARBA00023136"/>
    </source>
</evidence>
<dbReference type="SMART" id="SM00388">
    <property type="entry name" value="HisKA"/>
    <property type="match status" value="1"/>
</dbReference>
<evidence type="ECO:0000256" key="6">
    <source>
        <dbReference type="ARBA" id="ARBA00022692"/>
    </source>
</evidence>
<dbReference type="InterPro" id="IPR003594">
    <property type="entry name" value="HATPase_dom"/>
</dbReference>
<dbReference type="GO" id="GO:0000155">
    <property type="term" value="F:phosphorelay sensor kinase activity"/>
    <property type="evidence" value="ECO:0007669"/>
    <property type="project" value="InterPro"/>
</dbReference>
<dbReference type="InterPro" id="IPR004358">
    <property type="entry name" value="Sig_transdc_His_kin-like_C"/>
</dbReference>
<dbReference type="CDD" id="cd00075">
    <property type="entry name" value="HATPase"/>
    <property type="match status" value="1"/>
</dbReference>
<sequence>MSLGSINKTMRTTAFKLSAIYLIIFSIFAIFLIVYISLNTQLLMTRQLNSTIEAEVRGLVEQYRSGGMPGLVKVIEERSRRPGASLYLVTDSRGHYVAGNVAALPKWVLDERGALEQSVPYQRLGEPERKEYNAVVSVYEMFGGYRLLVGRDVGEREIFRKVVEQAFIVSAILMIVLALLSWMFVSRKVLKRIDAIAEASGNIMRGQLDERLPVTQAGDEFDRLSENLNTMLSRIEMLMKGLKEVSDNIAHDLKTPLTRLRNRVEVTLASESGDSESYREALEQTLEESDTLIRTFDALLRIARVEAKSTQIEKCALDIGAIASDMSELYEPVAEDEGAVLTWEAEAECLIRGNRELVSQAVANLIDNALKYAVRHVAEQREKSAKDGSGTLPDVARIHISVKRKGEKPENGDANDPRPIILTIADNGQGIAKEDRARVLQRFVRLDKSRSQPGSGLGLSLVNAVASLHEAHIELGDNEPGLVFSIHFPPDERAVADKVAQESD</sequence>
<gene>
    <name evidence="14" type="ORF">SAMN04488056_101361</name>
</gene>
<dbReference type="PANTHER" id="PTHR45436">
    <property type="entry name" value="SENSOR HISTIDINE KINASE YKOH"/>
    <property type="match status" value="1"/>
</dbReference>
<keyword evidence="7 14" id="KW-0418">Kinase</keyword>
<dbReference type="PRINTS" id="PR00344">
    <property type="entry name" value="BCTRLSENSOR"/>
</dbReference>
<dbReference type="GO" id="GO:0005886">
    <property type="term" value="C:plasma membrane"/>
    <property type="evidence" value="ECO:0007669"/>
    <property type="project" value="TreeGrafter"/>
</dbReference>
<evidence type="ECO:0000256" key="9">
    <source>
        <dbReference type="ARBA" id="ARBA00023012"/>
    </source>
</evidence>
<dbReference type="CDD" id="cd06225">
    <property type="entry name" value="HAMP"/>
    <property type="match status" value="1"/>
</dbReference>
<keyword evidence="15" id="KW-1185">Reference proteome</keyword>
<dbReference type="SUPFAM" id="SSF55874">
    <property type="entry name" value="ATPase domain of HSP90 chaperone/DNA topoisomerase II/histidine kinase"/>
    <property type="match status" value="1"/>
</dbReference>
<dbReference type="AlphaFoldDB" id="A0A1I5A5Y2"/>
<dbReference type="STRING" id="655353.SAMN04488056_101361"/>
<dbReference type="SMART" id="SM00387">
    <property type="entry name" value="HATPase_c"/>
    <property type="match status" value="1"/>
</dbReference>
<dbReference type="PANTHER" id="PTHR45436:SF8">
    <property type="entry name" value="HISTIDINE KINASE"/>
    <property type="match status" value="1"/>
</dbReference>
<keyword evidence="10 11" id="KW-0472">Membrane</keyword>
<dbReference type="Gene3D" id="6.10.340.10">
    <property type="match status" value="1"/>
</dbReference>
<organism evidence="14 15">
    <name type="scientific">Cohaesibacter marisflavi</name>
    <dbReference type="NCBI Taxonomy" id="655353"/>
    <lineage>
        <taxon>Bacteria</taxon>
        <taxon>Pseudomonadati</taxon>
        <taxon>Pseudomonadota</taxon>
        <taxon>Alphaproteobacteria</taxon>
        <taxon>Hyphomicrobiales</taxon>
        <taxon>Cohaesibacteraceae</taxon>
    </lineage>
</organism>
<dbReference type="Pfam" id="PF00512">
    <property type="entry name" value="HisKA"/>
    <property type="match status" value="1"/>
</dbReference>
<dbReference type="Pfam" id="PF00672">
    <property type="entry name" value="HAMP"/>
    <property type="match status" value="1"/>
</dbReference>
<feature type="domain" description="HAMP" evidence="13">
    <location>
        <begin position="187"/>
        <end position="240"/>
    </location>
</feature>
<dbReference type="RefSeq" id="WP_090068236.1">
    <property type="nucleotide sequence ID" value="NZ_FOVR01000001.1"/>
</dbReference>
<dbReference type="Gene3D" id="1.10.287.130">
    <property type="match status" value="1"/>
</dbReference>
<dbReference type="CDD" id="cd00082">
    <property type="entry name" value="HisKA"/>
    <property type="match status" value="1"/>
</dbReference>
<dbReference type="OrthoDB" id="9815202at2"/>
<evidence type="ECO:0000256" key="2">
    <source>
        <dbReference type="ARBA" id="ARBA00004370"/>
    </source>
</evidence>
<evidence type="ECO:0000313" key="15">
    <source>
        <dbReference type="Proteomes" id="UP000199236"/>
    </source>
</evidence>
<accession>A0A1I5A5Y2</accession>
<evidence type="ECO:0000259" key="13">
    <source>
        <dbReference type="PROSITE" id="PS50885"/>
    </source>
</evidence>
<dbReference type="SMART" id="SM00304">
    <property type="entry name" value="HAMP"/>
    <property type="match status" value="1"/>
</dbReference>
<name>A0A1I5A5Y2_9HYPH</name>
<comment type="catalytic activity">
    <reaction evidence="1">
        <text>ATP + protein L-histidine = ADP + protein N-phospho-L-histidine.</text>
        <dbReference type="EC" id="2.7.13.3"/>
    </reaction>
</comment>
<dbReference type="SUPFAM" id="SSF158472">
    <property type="entry name" value="HAMP domain-like"/>
    <property type="match status" value="1"/>
</dbReference>
<keyword evidence="4" id="KW-0597">Phosphoprotein</keyword>
<dbReference type="InterPro" id="IPR003660">
    <property type="entry name" value="HAMP_dom"/>
</dbReference>
<dbReference type="InterPro" id="IPR036890">
    <property type="entry name" value="HATPase_C_sf"/>
</dbReference>
<evidence type="ECO:0000313" key="14">
    <source>
        <dbReference type="EMBL" id="SFN57816.1"/>
    </source>
</evidence>
<evidence type="ECO:0000256" key="7">
    <source>
        <dbReference type="ARBA" id="ARBA00022777"/>
    </source>
</evidence>
<dbReference type="EMBL" id="FOVR01000001">
    <property type="protein sequence ID" value="SFN57816.1"/>
    <property type="molecule type" value="Genomic_DNA"/>
</dbReference>
<feature type="transmembrane region" description="Helical" evidence="11">
    <location>
        <begin position="166"/>
        <end position="185"/>
    </location>
</feature>
<dbReference type="PROSITE" id="PS50109">
    <property type="entry name" value="HIS_KIN"/>
    <property type="match status" value="1"/>
</dbReference>
<dbReference type="Pfam" id="PF02518">
    <property type="entry name" value="HATPase_c"/>
    <property type="match status" value="1"/>
</dbReference>
<evidence type="ECO:0000256" key="4">
    <source>
        <dbReference type="ARBA" id="ARBA00022553"/>
    </source>
</evidence>
<reference evidence="14 15" key="1">
    <citation type="submission" date="2016-10" db="EMBL/GenBank/DDBJ databases">
        <authorList>
            <person name="de Groot N.N."/>
        </authorList>
    </citation>
    <scope>NUCLEOTIDE SEQUENCE [LARGE SCALE GENOMIC DNA]</scope>
    <source>
        <strain evidence="14 15">CGMCC 1.9157</strain>
    </source>
</reference>
<keyword evidence="5" id="KW-0808">Transferase</keyword>
<keyword evidence="8 11" id="KW-1133">Transmembrane helix</keyword>
<evidence type="ECO:0000256" key="11">
    <source>
        <dbReference type="SAM" id="Phobius"/>
    </source>
</evidence>
<keyword evidence="9" id="KW-0902">Two-component regulatory system</keyword>
<protein>
    <recommendedName>
        <fullName evidence="3">histidine kinase</fullName>
        <ecNumber evidence="3">2.7.13.3</ecNumber>
    </recommendedName>
</protein>
<dbReference type="Proteomes" id="UP000199236">
    <property type="component" value="Unassembled WGS sequence"/>
</dbReference>
<proteinExistence type="predicted"/>
<feature type="transmembrane region" description="Helical" evidence="11">
    <location>
        <begin position="20"/>
        <end position="38"/>
    </location>
</feature>
<feature type="domain" description="Histidine kinase" evidence="12">
    <location>
        <begin position="248"/>
        <end position="492"/>
    </location>
</feature>
<dbReference type="SUPFAM" id="SSF47384">
    <property type="entry name" value="Homodimeric domain of signal transducing histidine kinase"/>
    <property type="match status" value="1"/>
</dbReference>